<sequence>MLTKHDIYSKISDDLTGPVSELCREVVAFLTSSEAKPLKHITYISLVNGTSLNVECNDAKVLLIKVTDYLSSNRLHLLDMHFQFIETDDSDPIPVDDQALSHALKTGEFYHPNSGELVDNFNHHLFPYFTPTDALEQLHE</sequence>
<evidence type="ECO:0000313" key="3">
    <source>
        <dbReference type="EMBL" id="EBN8629322.1"/>
    </source>
</evidence>
<evidence type="ECO:0000313" key="9">
    <source>
        <dbReference type="EMBL" id="EDA4401175.1"/>
    </source>
</evidence>
<reference evidence="9" key="3">
    <citation type="submission" date="2019-10" db="EMBL/GenBank/DDBJ databases">
        <authorList>
            <consortium name="GenomeTrakr network: Whole genome sequencing for foodborne pathogen traceback"/>
        </authorList>
    </citation>
    <scope>NUCLEOTIDE SEQUENCE</scope>
    <source>
        <strain evidence="9">FSIS11924885</strain>
        <strain evidence="8">FSIS31902502</strain>
    </source>
</reference>
<dbReference type="EMBL" id="AAJAEW010000015">
    <property type="protein sequence ID" value="ECJ9899402.1"/>
    <property type="molecule type" value="Genomic_DNA"/>
</dbReference>
<reference evidence="7" key="2">
    <citation type="submission" date="2019-07" db="EMBL/GenBank/DDBJ databases">
        <authorList>
            <consortium name="PulseNet: The National Subtyping Network for Foodborne Disease Surveillance"/>
            <person name="Tarr C.L."/>
            <person name="Trees E."/>
            <person name="Katz L.S."/>
            <person name="Carleton-Romer H.A."/>
            <person name="Stroika S."/>
            <person name="Kucerova Z."/>
            <person name="Roache K.F."/>
            <person name="Sabol A.L."/>
            <person name="Besser J."/>
            <person name="Gerner-Smidt P."/>
        </authorList>
    </citation>
    <scope>NUCLEOTIDE SEQUENCE</scope>
    <source>
        <strain evidence="6">PNUSAS028509</strain>
        <strain evidence="4">PNUSAS047190</strain>
        <strain evidence="1">PNUSAS055573</strain>
        <strain evidence="7">PNUSAS085449</strain>
        <strain evidence="10">PNUSAS109815</strain>
    </source>
</reference>
<dbReference type="RefSeq" id="WP_072103257.1">
    <property type="nucleotide sequence ID" value="NZ_CBLGYV010000009.1"/>
</dbReference>
<evidence type="ECO:0000313" key="2">
    <source>
        <dbReference type="EMBL" id="EAM7981792.1"/>
    </source>
</evidence>
<dbReference type="EMBL" id="AAMHBF010000003">
    <property type="protein sequence ID" value="EDH2910700.1"/>
    <property type="molecule type" value="Genomic_DNA"/>
</dbReference>
<dbReference type="EMBL" id="AALKBJ010000018">
    <property type="protein sequence ID" value="EDA4401175.1"/>
    <property type="molecule type" value="Genomic_DNA"/>
</dbReference>
<dbReference type="EMBL" id="AAGPPS010000046">
    <property type="protein sequence ID" value="EBQ6286017.1"/>
    <property type="molecule type" value="Genomic_DNA"/>
</dbReference>
<evidence type="ECO:0000313" key="5">
    <source>
        <dbReference type="EMBL" id="EBQ6286017.1"/>
    </source>
</evidence>
<evidence type="ECO:0000313" key="7">
    <source>
        <dbReference type="EMBL" id="ECJ9899402.1"/>
    </source>
</evidence>
<dbReference type="EMBL" id="AAGJDR010000029">
    <property type="protein sequence ID" value="EBO6392461.1"/>
    <property type="molecule type" value="Genomic_DNA"/>
</dbReference>
<comment type="caution">
    <text evidence="7">The sequence shown here is derived from an EMBL/GenBank/DDBJ whole genome shotgun (WGS) entry which is preliminary data.</text>
</comment>
<evidence type="ECO:0000313" key="10">
    <source>
        <dbReference type="EMBL" id="EDH2910700.1"/>
    </source>
</evidence>
<dbReference type="EMBL" id="AAKAWB010000037">
    <property type="protein sequence ID" value="ECQ4277981.1"/>
    <property type="molecule type" value="Genomic_DNA"/>
</dbReference>
<dbReference type="EMBL" id="AAHBWG010000010">
    <property type="protein sequence ID" value="EBU3830643.1"/>
    <property type="molecule type" value="Genomic_DNA"/>
</dbReference>
<evidence type="ECO:0000313" key="6">
    <source>
        <dbReference type="EMBL" id="EBU3830643.1"/>
    </source>
</evidence>
<reference evidence="3" key="1">
    <citation type="submission" date="2018-08" db="EMBL/GenBank/DDBJ databases">
        <authorList>
            <consortium name="NARMS: The National Antimicrobial Resistance Monitoring System"/>
        </authorList>
    </citation>
    <scope>NUCLEOTIDE SEQUENCE</scope>
    <source>
        <strain evidence="3">FSIS11813196</strain>
        <strain evidence="2">FSIS11920327</strain>
        <strain evidence="5">FSIS1609096</strain>
    </source>
</reference>
<dbReference type="EMBL" id="AACWBY010000036">
    <property type="protein sequence ID" value="EAM7981792.1"/>
    <property type="molecule type" value="Genomic_DNA"/>
</dbReference>
<proteinExistence type="predicted"/>
<evidence type="ECO:0000313" key="4">
    <source>
        <dbReference type="EMBL" id="EBO6392461.1"/>
    </source>
</evidence>
<accession>A0A5U3LEZ6</accession>
<protein>
    <submittedName>
        <fullName evidence="7">Uncharacterized protein</fullName>
    </submittedName>
</protein>
<name>A0A5U3LEZ6_SALER</name>
<dbReference type="AlphaFoldDB" id="A0A5U3LEZ6"/>
<evidence type="ECO:0000313" key="8">
    <source>
        <dbReference type="EMBL" id="ECQ4277981.1"/>
    </source>
</evidence>
<gene>
    <name evidence="5" type="ORF">BTM58_23055</name>
    <name evidence="6" type="ORF">CV223_11065</name>
    <name evidence="3" type="ORF">D1Z67_19745</name>
    <name evidence="1" type="ORF">D8T05_22820</name>
    <name evidence="4" type="ORF">DWC43_23675</name>
    <name evidence="9" type="ORF">F8861_20410</name>
    <name evidence="2" type="ORF">FBI50_23070</name>
    <name evidence="7" type="ORF">FQQ32_04650</name>
    <name evidence="8" type="ORF">FY723_23015</name>
    <name evidence="10" type="ORF">GC636_02650</name>
</gene>
<organism evidence="7">
    <name type="scientific">Salmonella enterica</name>
    <name type="common">Salmonella choleraesuis</name>
    <dbReference type="NCBI Taxonomy" id="28901"/>
    <lineage>
        <taxon>Bacteria</taxon>
        <taxon>Pseudomonadati</taxon>
        <taxon>Pseudomonadota</taxon>
        <taxon>Gammaproteobacteria</taxon>
        <taxon>Enterobacterales</taxon>
        <taxon>Enterobacteriaceae</taxon>
        <taxon>Salmonella</taxon>
    </lineage>
</organism>
<dbReference type="EMBL" id="AACUTT010000054">
    <property type="protein sequence ID" value="EAM3920647.1"/>
    <property type="molecule type" value="Genomic_DNA"/>
</dbReference>
<evidence type="ECO:0000313" key="1">
    <source>
        <dbReference type="EMBL" id="EAM3920647.1"/>
    </source>
</evidence>
<dbReference type="EMBL" id="AAGGZV010000079">
    <property type="protein sequence ID" value="EBN8629322.1"/>
    <property type="molecule type" value="Genomic_DNA"/>
</dbReference>